<comment type="caution">
    <text evidence="2">The sequence shown here is derived from an EMBL/GenBank/DDBJ whole genome shotgun (WGS) entry which is preliminary data.</text>
</comment>
<gene>
    <name evidence="2" type="ORF">Raf01_41170</name>
</gene>
<evidence type="ECO:0000313" key="2">
    <source>
        <dbReference type="EMBL" id="GIH15945.1"/>
    </source>
</evidence>
<evidence type="ECO:0008006" key="4">
    <source>
        <dbReference type="Google" id="ProtNLM"/>
    </source>
</evidence>
<dbReference type="Gene3D" id="3.30.2010.10">
    <property type="entry name" value="Metalloproteases ('zincins'), catalytic domain"/>
    <property type="match status" value="1"/>
</dbReference>
<keyword evidence="3" id="KW-1185">Reference proteome</keyword>
<reference evidence="2" key="1">
    <citation type="submission" date="2021-01" db="EMBL/GenBank/DDBJ databases">
        <title>Whole genome shotgun sequence of Rugosimonospora africana NBRC 104875.</title>
        <authorList>
            <person name="Komaki H."/>
            <person name="Tamura T."/>
        </authorList>
    </citation>
    <scope>NUCLEOTIDE SEQUENCE</scope>
    <source>
        <strain evidence="2">NBRC 104875</strain>
    </source>
</reference>
<dbReference type="InterPro" id="IPR052173">
    <property type="entry name" value="Beta-lactam_resp_regulator"/>
</dbReference>
<dbReference type="PANTHER" id="PTHR34978">
    <property type="entry name" value="POSSIBLE SENSOR-TRANSDUCER PROTEIN BLAR"/>
    <property type="match status" value="1"/>
</dbReference>
<dbReference type="EMBL" id="BONZ01000039">
    <property type="protein sequence ID" value="GIH15945.1"/>
    <property type="molecule type" value="Genomic_DNA"/>
</dbReference>
<organism evidence="2 3">
    <name type="scientific">Rugosimonospora africana</name>
    <dbReference type="NCBI Taxonomy" id="556532"/>
    <lineage>
        <taxon>Bacteria</taxon>
        <taxon>Bacillati</taxon>
        <taxon>Actinomycetota</taxon>
        <taxon>Actinomycetes</taxon>
        <taxon>Micromonosporales</taxon>
        <taxon>Micromonosporaceae</taxon>
        <taxon>Rugosimonospora</taxon>
    </lineage>
</organism>
<dbReference type="Proteomes" id="UP000642748">
    <property type="component" value="Unassembled WGS sequence"/>
</dbReference>
<proteinExistence type="predicted"/>
<dbReference type="PANTHER" id="PTHR34978:SF3">
    <property type="entry name" value="SLR0241 PROTEIN"/>
    <property type="match status" value="1"/>
</dbReference>
<sequence length="333" mass="35091">MNSAVIASFAACLVFALAGPHLTRALPPHLAVRLLVPSVLLAAGTSAFVLGTVAFTWVGQLAEVAEVGTWSPNSLHLLDPIPTTLAAATGVILVALALWTLRSVLHTGWALLSASRAVRHLNPGVDTPFVLVGNARPEAFTTPGLRPLTIITTGMFEALDGPGRQVLLAHERSHRIHRHTWWALTADLAAAINPLLHPTACALREATERWADEDAALVGGRRLVAETSAHIALLGRHPLASNVFASATGGLVPRRVIALLQPPPRARARHLAAVVALALAVTLGALDVEHMGENLFEHAEAATAANHLVHQSPHRAESPCDTEVGHPHLIGGI</sequence>
<protein>
    <recommendedName>
        <fullName evidence="4">Peptidase family M48</fullName>
    </recommendedName>
</protein>
<name>A0A8J3QR78_9ACTN</name>
<dbReference type="CDD" id="cd07326">
    <property type="entry name" value="M56_BlaR1_MecR1_like"/>
    <property type="match status" value="1"/>
</dbReference>
<accession>A0A8J3QR78</accession>
<evidence type="ECO:0000256" key="1">
    <source>
        <dbReference type="SAM" id="Phobius"/>
    </source>
</evidence>
<feature type="transmembrane region" description="Helical" evidence="1">
    <location>
        <begin position="35"/>
        <end position="59"/>
    </location>
</feature>
<feature type="transmembrane region" description="Helical" evidence="1">
    <location>
        <begin position="80"/>
        <end position="101"/>
    </location>
</feature>
<evidence type="ECO:0000313" key="3">
    <source>
        <dbReference type="Proteomes" id="UP000642748"/>
    </source>
</evidence>
<keyword evidence="1" id="KW-0472">Membrane</keyword>
<keyword evidence="1" id="KW-0812">Transmembrane</keyword>
<keyword evidence="1" id="KW-1133">Transmembrane helix</keyword>
<dbReference type="AlphaFoldDB" id="A0A8J3QR78"/>